<dbReference type="PANTHER" id="PTHR44998:SF1">
    <property type="entry name" value="UDP-N-ACETYLGLUCOSAMINE--PEPTIDE N-ACETYLGLUCOSAMINYLTRANSFERASE 110 KDA SUBUNIT"/>
    <property type="match status" value="1"/>
</dbReference>
<dbReference type="Gene3D" id="3.40.50.11380">
    <property type="match status" value="1"/>
</dbReference>
<evidence type="ECO:0000259" key="9">
    <source>
        <dbReference type="Pfam" id="PF13844"/>
    </source>
</evidence>
<keyword evidence="7 8" id="KW-0802">TPR repeat</keyword>
<gene>
    <name evidence="10" type="ORF">F5985_18020</name>
</gene>
<dbReference type="InterPro" id="IPR019734">
    <property type="entry name" value="TPR_rpt"/>
</dbReference>
<feature type="domain" description="O-GlcNAc transferase C-terminal" evidence="9">
    <location>
        <begin position="403"/>
        <end position="587"/>
    </location>
</feature>
<evidence type="ECO:0000313" key="10">
    <source>
        <dbReference type="EMBL" id="MYZ53969.1"/>
    </source>
</evidence>
<comment type="pathway">
    <text evidence="1">Protein modification; protein glycosylation.</text>
</comment>
<dbReference type="SMART" id="SM00028">
    <property type="entry name" value="TPR"/>
    <property type="match status" value="3"/>
</dbReference>
<name>A0A7C9IZE1_9BURK</name>
<dbReference type="Pfam" id="PF13844">
    <property type="entry name" value="Glyco_transf_41"/>
    <property type="match status" value="2"/>
</dbReference>
<organism evidence="10 11">
    <name type="scientific">Malikia spinosa</name>
    <dbReference type="NCBI Taxonomy" id="86180"/>
    <lineage>
        <taxon>Bacteria</taxon>
        <taxon>Pseudomonadati</taxon>
        <taxon>Pseudomonadota</taxon>
        <taxon>Betaproteobacteria</taxon>
        <taxon>Burkholderiales</taxon>
        <taxon>Comamonadaceae</taxon>
        <taxon>Malikia</taxon>
    </lineage>
</organism>
<evidence type="ECO:0000256" key="8">
    <source>
        <dbReference type="PROSITE-ProRule" id="PRU00339"/>
    </source>
</evidence>
<dbReference type="InterPro" id="IPR029489">
    <property type="entry name" value="OGT/SEC/SPY_C"/>
</dbReference>
<accession>A0A7C9IZE1</accession>
<evidence type="ECO:0000256" key="2">
    <source>
        <dbReference type="ARBA" id="ARBA00005386"/>
    </source>
</evidence>
<dbReference type="GO" id="GO:0097363">
    <property type="term" value="F:protein O-acetylglucosaminyltransferase activity"/>
    <property type="evidence" value="ECO:0007669"/>
    <property type="project" value="UniProtKB-EC"/>
</dbReference>
<comment type="caution">
    <text evidence="10">The sequence shown here is derived from an EMBL/GenBank/DDBJ whole genome shotgun (WGS) entry which is preliminary data.</text>
</comment>
<evidence type="ECO:0000256" key="4">
    <source>
        <dbReference type="ARBA" id="ARBA00022676"/>
    </source>
</evidence>
<keyword evidence="6" id="KW-0677">Repeat</keyword>
<keyword evidence="4" id="KW-0328">Glycosyltransferase</keyword>
<evidence type="ECO:0000256" key="5">
    <source>
        <dbReference type="ARBA" id="ARBA00022679"/>
    </source>
</evidence>
<feature type="domain" description="O-GlcNAc transferase C-terminal" evidence="9">
    <location>
        <begin position="232"/>
        <end position="395"/>
    </location>
</feature>
<dbReference type="Proteomes" id="UP000481947">
    <property type="component" value="Unassembled WGS sequence"/>
</dbReference>
<dbReference type="SUPFAM" id="SSF48452">
    <property type="entry name" value="TPR-like"/>
    <property type="match status" value="1"/>
</dbReference>
<dbReference type="PROSITE" id="PS50005">
    <property type="entry name" value="TPR"/>
    <property type="match status" value="2"/>
</dbReference>
<dbReference type="AlphaFoldDB" id="A0A7C9IZE1"/>
<dbReference type="PANTHER" id="PTHR44998">
    <property type="match status" value="1"/>
</dbReference>
<evidence type="ECO:0000256" key="3">
    <source>
        <dbReference type="ARBA" id="ARBA00011970"/>
    </source>
</evidence>
<sequence>MSEHGFMRTDVTDLSLTDLMAQAGVLSQQGQVPVAIALYRAWLAVRVADPLRYVALFNLGVLHGSLQQPQEAEPLYREALRLQPTLLQARLNLGHALENQGKLDDAVAQWQQVLDELAAVPQPDVALQLHALNNLARALESAKRYDEAEAYMARSLQVEPDQSAVLQHYVHIRQKQCKWPVYQPIGDVTINRQLLSTSALAMLAAYDDPALQLLAARQFVHEKTQAPVPRKPRRVRQAGERIRIGYLSGDLCMHAVGLLTVELFELHDRSRFEVFGFCWSNDDGSPLRERLIKAFDHHVRIGHLSDEQAAQVIEACGIDILVDLQGLTSGARPNILMQRPAGAVQISYLGLPGTSALPTVDYIVADDFVFPPELEPFMTEKPLRLPRCYQVSDRQRDVGPPLTRAACGLPDDRFVFAAFNNNYKITPEVFATWMRILTQVPDSVLWLMADNRWSEQNLRDQAKVQGIDPARLIFAGRAFPAEYMARLALPDLFLDTLPYNAGTTANDILWMGTPILTCSGKTYISRMCGSLLTAVGLPDLITFSLAEYECKAVQLGRNPKRIASHKRYLDEHRRDSELFDMPQLVRDLETALTHSTHSVITSMSAMS</sequence>
<dbReference type="EMBL" id="VYSB01000037">
    <property type="protein sequence ID" value="MYZ53969.1"/>
    <property type="molecule type" value="Genomic_DNA"/>
</dbReference>
<dbReference type="EC" id="2.4.1.255" evidence="3"/>
<protein>
    <recommendedName>
        <fullName evidence="3">protein O-GlcNAc transferase</fullName>
        <ecNumber evidence="3">2.4.1.255</ecNumber>
    </recommendedName>
</protein>
<keyword evidence="5" id="KW-0808">Transferase</keyword>
<feature type="repeat" description="TPR" evidence="8">
    <location>
        <begin position="53"/>
        <end position="86"/>
    </location>
</feature>
<comment type="similarity">
    <text evidence="2">Belongs to the glycosyltransferase 41 family. O-GlcNAc transferase subfamily.</text>
</comment>
<dbReference type="Gene3D" id="3.40.50.2000">
    <property type="entry name" value="Glycogen Phosphorylase B"/>
    <property type="match status" value="1"/>
</dbReference>
<evidence type="ECO:0000256" key="6">
    <source>
        <dbReference type="ARBA" id="ARBA00022737"/>
    </source>
</evidence>
<evidence type="ECO:0000256" key="7">
    <source>
        <dbReference type="ARBA" id="ARBA00022803"/>
    </source>
</evidence>
<feature type="repeat" description="TPR" evidence="8">
    <location>
        <begin position="129"/>
        <end position="162"/>
    </location>
</feature>
<dbReference type="Gene3D" id="1.25.40.10">
    <property type="entry name" value="Tetratricopeptide repeat domain"/>
    <property type="match status" value="2"/>
</dbReference>
<dbReference type="Pfam" id="PF13432">
    <property type="entry name" value="TPR_16"/>
    <property type="match status" value="1"/>
</dbReference>
<reference evidence="10 11" key="1">
    <citation type="submission" date="2019-09" db="EMBL/GenBank/DDBJ databases">
        <title>Identification of Malikia spinosa a prominent benzene-, toluene-, and ethylbenzene-degrading bacterium: enrichment, isolation and whole genome sequencing.</title>
        <authorList>
            <person name="Tancsics A."/>
            <person name="Revesz F."/>
            <person name="Kriszt B."/>
        </authorList>
    </citation>
    <scope>NUCLEOTIDE SEQUENCE [LARGE SCALE GENOMIC DNA]</scope>
    <source>
        <strain evidence="10 11">AB6</strain>
    </source>
</reference>
<proteinExistence type="inferred from homology"/>
<dbReference type="Pfam" id="PF13424">
    <property type="entry name" value="TPR_12"/>
    <property type="match status" value="1"/>
</dbReference>
<evidence type="ECO:0000313" key="11">
    <source>
        <dbReference type="Proteomes" id="UP000481947"/>
    </source>
</evidence>
<evidence type="ECO:0000256" key="1">
    <source>
        <dbReference type="ARBA" id="ARBA00004922"/>
    </source>
</evidence>
<dbReference type="InterPro" id="IPR011990">
    <property type="entry name" value="TPR-like_helical_dom_sf"/>
</dbReference>